<keyword evidence="1" id="KW-1133">Transmembrane helix</keyword>
<reference evidence="3" key="1">
    <citation type="journal article" date="2011" name="Nat. Biotechnol.">
        <title>The genomic sequence of the Chinese hamster ovary (CHO)-K1 cell line.</title>
        <authorList>
            <person name="Xu X."/>
            <person name="Nagarajan H."/>
            <person name="Lewis N.E."/>
            <person name="Pan S."/>
            <person name="Cai Z."/>
            <person name="Liu X."/>
            <person name="Chen W."/>
            <person name="Xie M."/>
            <person name="Wang W."/>
            <person name="Hammond S."/>
            <person name="Andersen M.R."/>
            <person name="Neff N."/>
            <person name="Passarelli B."/>
            <person name="Koh W."/>
            <person name="Fan H.C."/>
            <person name="Wang J."/>
            <person name="Gui Y."/>
            <person name="Lee K.H."/>
            <person name="Betenbaugh M.J."/>
            <person name="Quake S.R."/>
            <person name="Famili I."/>
            <person name="Palsson B.O."/>
            <person name="Wang J."/>
        </authorList>
    </citation>
    <scope>NUCLEOTIDE SEQUENCE [LARGE SCALE GENOMIC DNA]</scope>
    <source>
        <strain evidence="3">CHO K1 cell line</strain>
    </source>
</reference>
<gene>
    <name evidence="2" type="ORF">I79_002191</name>
</gene>
<protein>
    <submittedName>
        <fullName evidence="2">Uncharacterized protein</fullName>
    </submittedName>
</protein>
<evidence type="ECO:0000313" key="2">
    <source>
        <dbReference type="EMBL" id="EGV97823.1"/>
    </source>
</evidence>
<dbReference type="InParanoid" id="G3GWR1"/>
<evidence type="ECO:0000256" key="1">
    <source>
        <dbReference type="SAM" id="Phobius"/>
    </source>
</evidence>
<dbReference type="EMBL" id="JH000053">
    <property type="protein sequence ID" value="EGV97823.1"/>
    <property type="molecule type" value="Genomic_DNA"/>
</dbReference>
<feature type="transmembrane region" description="Helical" evidence="1">
    <location>
        <begin position="20"/>
        <end position="39"/>
    </location>
</feature>
<evidence type="ECO:0000313" key="3">
    <source>
        <dbReference type="Proteomes" id="UP000001075"/>
    </source>
</evidence>
<organism evidence="2 3">
    <name type="scientific">Cricetulus griseus</name>
    <name type="common">Chinese hamster</name>
    <name type="synonym">Cricetulus barabensis griseus</name>
    <dbReference type="NCBI Taxonomy" id="10029"/>
    <lineage>
        <taxon>Eukaryota</taxon>
        <taxon>Metazoa</taxon>
        <taxon>Chordata</taxon>
        <taxon>Craniata</taxon>
        <taxon>Vertebrata</taxon>
        <taxon>Euteleostomi</taxon>
        <taxon>Mammalia</taxon>
        <taxon>Eutheria</taxon>
        <taxon>Euarchontoglires</taxon>
        <taxon>Glires</taxon>
        <taxon>Rodentia</taxon>
        <taxon>Myomorpha</taxon>
        <taxon>Muroidea</taxon>
        <taxon>Cricetidae</taxon>
        <taxon>Cricetinae</taxon>
        <taxon>Cricetulus</taxon>
    </lineage>
</organism>
<keyword evidence="1" id="KW-0472">Membrane</keyword>
<name>G3GWR1_CRIGR</name>
<proteinExistence type="predicted"/>
<accession>G3GWR1</accession>
<sequence length="58" mass="6875">MTFDFKSNHLSKHGKPSLQDYAIALHETLAFLILAWNRINNLKYCKILKYKISRHNQT</sequence>
<dbReference type="Proteomes" id="UP000001075">
    <property type="component" value="Unassembled WGS sequence"/>
</dbReference>
<keyword evidence="1" id="KW-0812">Transmembrane</keyword>
<dbReference type="AlphaFoldDB" id="G3GWR1"/>